<name>A0AAD4NXG6_PERFH</name>
<evidence type="ECO:0000256" key="1">
    <source>
        <dbReference type="ARBA" id="ARBA00023016"/>
    </source>
</evidence>
<proteinExistence type="inferred from homology"/>
<evidence type="ECO:0000256" key="2">
    <source>
        <dbReference type="ARBA" id="ARBA00067408"/>
    </source>
</evidence>
<keyword evidence="7" id="KW-1185">Reference proteome</keyword>
<dbReference type="PANTHER" id="PTHR46733">
    <property type="entry name" value="26.5 KDA HEAT SHOCK PROTEIN, MITOCHONDRIAL"/>
    <property type="match status" value="1"/>
</dbReference>
<dbReference type="EMBL" id="SDAM02029562">
    <property type="protein sequence ID" value="KAH6756271.1"/>
    <property type="molecule type" value="Genomic_DNA"/>
</dbReference>
<evidence type="ECO:0000256" key="4">
    <source>
        <dbReference type="RuleBase" id="RU003616"/>
    </source>
</evidence>
<dbReference type="PROSITE" id="PS01031">
    <property type="entry name" value="SHSP"/>
    <property type="match status" value="1"/>
</dbReference>
<dbReference type="Proteomes" id="UP001190926">
    <property type="component" value="Unassembled WGS sequence"/>
</dbReference>
<dbReference type="FunFam" id="2.60.40.790:FF:000059">
    <property type="entry name" value="26.5 kDa heat shock protein, mitochondrial"/>
    <property type="match status" value="1"/>
</dbReference>
<comment type="similarity">
    <text evidence="3 4">Belongs to the small heat shock protein (HSP20) family.</text>
</comment>
<dbReference type="InterPro" id="IPR008978">
    <property type="entry name" value="HSP20-like_chaperone"/>
</dbReference>
<dbReference type="GO" id="GO:0009408">
    <property type="term" value="P:response to heat"/>
    <property type="evidence" value="ECO:0007669"/>
    <property type="project" value="InterPro"/>
</dbReference>
<evidence type="ECO:0000313" key="6">
    <source>
        <dbReference type="EMBL" id="KAH6756271.1"/>
    </source>
</evidence>
<evidence type="ECO:0000259" key="5">
    <source>
        <dbReference type="PROSITE" id="PS01031"/>
    </source>
</evidence>
<comment type="caution">
    <text evidence="6">The sequence shown here is derived from an EMBL/GenBank/DDBJ whole genome shotgun (WGS) entry which is preliminary data.</text>
</comment>
<accession>A0AAD4NXG6</accession>
<dbReference type="SUPFAM" id="SSF49764">
    <property type="entry name" value="HSP20-like chaperones"/>
    <property type="match status" value="1"/>
</dbReference>
<evidence type="ECO:0000313" key="7">
    <source>
        <dbReference type="Proteomes" id="UP001190926"/>
    </source>
</evidence>
<reference evidence="6 7" key="1">
    <citation type="journal article" date="2021" name="Nat. Commun.">
        <title>Incipient diploidization of the medicinal plant Perilla within 10,000 years.</title>
        <authorList>
            <person name="Zhang Y."/>
            <person name="Shen Q."/>
            <person name="Leng L."/>
            <person name="Zhang D."/>
            <person name="Chen S."/>
            <person name="Shi Y."/>
            <person name="Ning Z."/>
            <person name="Chen S."/>
        </authorList>
    </citation>
    <scope>NUCLEOTIDE SEQUENCE [LARGE SCALE GENOMIC DNA]</scope>
    <source>
        <strain evidence="7">cv. PC099</strain>
    </source>
</reference>
<dbReference type="Pfam" id="PF00011">
    <property type="entry name" value="HSP20"/>
    <property type="match status" value="1"/>
</dbReference>
<protein>
    <recommendedName>
        <fullName evidence="2">Small heat shock protein, chloroplastic</fullName>
    </recommendedName>
</protein>
<dbReference type="PANTHER" id="PTHR46733:SF4">
    <property type="entry name" value="HEAT SHOCK PROTEIN 21, CHLOROPLASTIC"/>
    <property type="match status" value="1"/>
</dbReference>
<keyword evidence="1 6" id="KW-0346">Stress response</keyword>
<evidence type="ECO:0000256" key="3">
    <source>
        <dbReference type="PROSITE-ProRule" id="PRU00285"/>
    </source>
</evidence>
<feature type="domain" description="SHSP" evidence="5">
    <location>
        <begin position="115"/>
        <end position="223"/>
    </location>
</feature>
<organism evidence="6 7">
    <name type="scientific">Perilla frutescens var. hirtella</name>
    <name type="common">Perilla citriodora</name>
    <name type="synonym">Perilla setoyensis</name>
    <dbReference type="NCBI Taxonomy" id="608512"/>
    <lineage>
        <taxon>Eukaryota</taxon>
        <taxon>Viridiplantae</taxon>
        <taxon>Streptophyta</taxon>
        <taxon>Embryophyta</taxon>
        <taxon>Tracheophyta</taxon>
        <taxon>Spermatophyta</taxon>
        <taxon>Magnoliopsida</taxon>
        <taxon>eudicotyledons</taxon>
        <taxon>Gunneridae</taxon>
        <taxon>Pentapetalae</taxon>
        <taxon>asterids</taxon>
        <taxon>lamiids</taxon>
        <taxon>Lamiales</taxon>
        <taxon>Lamiaceae</taxon>
        <taxon>Nepetoideae</taxon>
        <taxon>Elsholtzieae</taxon>
        <taxon>Perilla</taxon>
    </lineage>
</organism>
<gene>
    <name evidence="6" type="ORF">C2S53_003691</name>
</gene>
<dbReference type="InterPro" id="IPR002068">
    <property type="entry name" value="A-crystallin/Hsp20_dom"/>
</dbReference>
<dbReference type="AlphaFoldDB" id="A0AAD4NXG6"/>
<dbReference type="InterPro" id="IPR044587">
    <property type="entry name" value="HSP21-like"/>
</dbReference>
<dbReference type="CDD" id="cd06464">
    <property type="entry name" value="ACD_sHsps-like"/>
    <property type="match status" value="1"/>
</dbReference>
<sequence length="223" mass="24765">MATGTLSFSPLSSNNVIAPKNRVAVGPCSVFFPSACKLRPRPSSSVRSQATGDNKDAAIDVHVGSGDQGTAVERRPRRLAADVSPFGLVDGLSPMRSMREMLDTMDRMFDDAMTATRREMRAPWDISEDENEIKMRFDMPGLSKEDVKVCVEDDVLVIKGEKKMEDGEEAWSTRSYSSYGTRLRLPDNCQTEKVNAQMKNGVLYISLPKTKVDRKVMDVQIHG</sequence>
<dbReference type="Gene3D" id="2.60.40.790">
    <property type="match status" value="1"/>
</dbReference>